<reference evidence="9 10" key="1">
    <citation type="submission" date="2021-01" db="EMBL/GenBank/DDBJ databases">
        <title>Actinoplanes sp. nov. LDG1-01 isolated from lichen.</title>
        <authorList>
            <person name="Saeng-In P."/>
            <person name="Phongsopitanun W."/>
            <person name="Kanchanasin P."/>
            <person name="Yuki M."/>
            <person name="Kudo T."/>
            <person name="Ohkuma M."/>
            <person name="Tanasupawat S."/>
        </authorList>
    </citation>
    <scope>NUCLEOTIDE SEQUENCE [LARGE SCALE GENOMIC DNA]</scope>
    <source>
        <strain evidence="9 10">LDG1-01</strain>
    </source>
</reference>
<organism evidence="9 10">
    <name type="scientific">Paractinoplanes lichenicola</name>
    <dbReference type="NCBI Taxonomy" id="2802976"/>
    <lineage>
        <taxon>Bacteria</taxon>
        <taxon>Bacillati</taxon>
        <taxon>Actinomycetota</taxon>
        <taxon>Actinomycetes</taxon>
        <taxon>Micromonosporales</taxon>
        <taxon>Micromonosporaceae</taxon>
        <taxon>Paractinoplanes</taxon>
    </lineage>
</organism>
<evidence type="ECO:0000313" key="9">
    <source>
        <dbReference type="EMBL" id="MBL7261197.1"/>
    </source>
</evidence>
<accession>A0ABS1W384</accession>
<name>A0ABS1W384_9ACTN</name>
<evidence type="ECO:0000256" key="5">
    <source>
        <dbReference type="ARBA" id="ARBA00022777"/>
    </source>
</evidence>
<dbReference type="PROSITE" id="PS00107">
    <property type="entry name" value="PROTEIN_KINASE_ATP"/>
    <property type="match status" value="1"/>
</dbReference>
<gene>
    <name evidence="9" type="ORF">JKJ07_43630</name>
</gene>
<evidence type="ECO:0000256" key="6">
    <source>
        <dbReference type="ARBA" id="ARBA00022840"/>
    </source>
</evidence>
<sequence>MTLLAGRYRLGGPIGRGGMAVVHRADDRLLKRPVAVKMLTPDRAHNQNHRAAVRREARNGVRLSHPNIARVLDYGETRDGPFLVMELVPGPTLAERLTADGPLPWEQTRSVCAGIARALAAAHARDLVHRDVKPANIMLDPSGAKLLDFGFAAEPGGPSTDADGRVWGTPAYLAPEQLYGRPTGPASDVYALALVLHSCLTGRPVWLGGTPDEILRARAERPVPRLPGGIFAEYVAEDPEQRPTAERFAYAIEALNHSESQ</sequence>
<evidence type="ECO:0000256" key="3">
    <source>
        <dbReference type="ARBA" id="ARBA00022679"/>
    </source>
</evidence>
<keyword evidence="5 9" id="KW-0418">Kinase</keyword>
<comment type="caution">
    <text evidence="9">The sequence shown here is derived from an EMBL/GenBank/DDBJ whole genome shotgun (WGS) entry which is preliminary data.</text>
</comment>
<dbReference type="PANTHER" id="PTHR43289">
    <property type="entry name" value="MITOGEN-ACTIVATED PROTEIN KINASE KINASE KINASE 20-RELATED"/>
    <property type="match status" value="1"/>
</dbReference>
<dbReference type="Gene3D" id="1.10.510.10">
    <property type="entry name" value="Transferase(Phosphotransferase) domain 1"/>
    <property type="match status" value="1"/>
</dbReference>
<keyword evidence="6 7" id="KW-0067">ATP-binding</keyword>
<dbReference type="Pfam" id="PF00069">
    <property type="entry name" value="Pkinase"/>
    <property type="match status" value="1"/>
</dbReference>
<dbReference type="InterPro" id="IPR011009">
    <property type="entry name" value="Kinase-like_dom_sf"/>
</dbReference>
<dbReference type="PANTHER" id="PTHR43289:SF6">
    <property type="entry name" value="SERINE_THREONINE-PROTEIN KINASE NEKL-3"/>
    <property type="match status" value="1"/>
</dbReference>
<dbReference type="Gene3D" id="3.30.200.20">
    <property type="entry name" value="Phosphorylase Kinase, domain 1"/>
    <property type="match status" value="1"/>
</dbReference>
<keyword evidence="10" id="KW-1185">Reference proteome</keyword>
<dbReference type="CDD" id="cd14014">
    <property type="entry name" value="STKc_PknB_like"/>
    <property type="match status" value="1"/>
</dbReference>
<dbReference type="PROSITE" id="PS00108">
    <property type="entry name" value="PROTEIN_KINASE_ST"/>
    <property type="match status" value="1"/>
</dbReference>
<dbReference type="EC" id="2.7.11.1" evidence="1"/>
<evidence type="ECO:0000256" key="1">
    <source>
        <dbReference type="ARBA" id="ARBA00012513"/>
    </source>
</evidence>
<dbReference type="PROSITE" id="PS50011">
    <property type="entry name" value="PROTEIN_KINASE_DOM"/>
    <property type="match status" value="1"/>
</dbReference>
<evidence type="ECO:0000256" key="2">
    <source>
        <dbReference type="ARBA" id="ARBA00022527"/>
    </source>
</evidence>
<keyword evidence="3" id="KW-0808">Transferase</keyword>
<feature type="binding site" evidence="7">
    <location>
        <position position="37"/>
    </location>
    <ligand>
        <name>ATP</name>
        <dbReference type="ChEBI" id="CHEBI:30616"/>
    </ligand>
</feature>
<dbReference type="InterPro" id="IPR017441">
    <property type="entry name" value="Protein_kinase_ATP_BS"/>
</dbReference>
<evidence type="ECO:0000313" key="10">
    <source>
        <dbReference type="Proteomes" id="UP000598996"/>
    </source>
</evidence>
<evidence type="ECO:0000256" key="4">
    <source>
        <dbReference type="ARBA" id="ARBA00022741"/>
    </source>
</evidence>
<dbReference type="SUPFAM" id="SSF56112">
    <property type="entry name" value="Protein kinase-like (PK-like)"/>
    <property type="match status" value="1"/>
</dbReference>
<dbReference type="RefSeq" id="WP_202997902.1">
    <property type="nucleotide sequence ID" value="NZ_JAENHO010000017.1"/>
</dbReference>
<dbReference type="InterPro" id="IPR000719">
    <property type="entry name" value="Prot_kinase_dom"/>
</dbReference>
<protein>
    <recommendedName>
        <fullName evidence="1">non-specific serine/threonine protein kinase</fullName>
        <ecNumber evidence="1">2.7.11.1</ecNumber>
    </recommendedName>
</protein>
<dbReference type="GO" id="GO:0004674">
    <property type="term" value="F:protein serine/threonine kinase activity"/>
    <property type="evidence" value="ECO:0007669"/>
    <property type="project" value="UniProtKB-KW"/>
</dbReference>
<dbReference type="SMART" id="SM00220">
    <property type="entry name" value="S_TKc"/>
    <property type="match status" value="1"/>
</dbReference>
<evidence type="ECO:0000256" key="7">
    <source>
        <dbReference type="PROSITE-ProRule" id="PRU10141"/>
    </source>
</evidence>
<keyword evidence="4 7" id="KW-0547">Nucleotide-binding</keyword>
<keyword evidence="2 9" id="KW-0723">Serine/threonine-protein kinase</keyword>
<dbReference type="InterPro" id="IPR008271">
    <property type="entry name" value="Ser/Thr_kinase_AS"/>
</dbReference>
<feature type="domain" description="Protein kinase" evidence="8">
    <location>
        <begin position="8"/>
        <end position="255"/>
    </location>
</feature>
<proteinExistence type="predicted"/>
<dbReference type="Proteomes" id="UP000598996">
    <property type="component" value="Unassembled WGS sequence"/>
</dbReference>
<dbReference type="EMBL" id="JAENHO010000017">
    <property type="protein sequence ID" value="MBL7261197.1"/>
    <property type="molecule type" value="Genomic_DNA"/>
</dbReference>
<evidence type="ECO:0000259" key="8">
    <source>
        <dbReference type="PROSITE" id="PS50011"/>
    </source>
</evidence>